<dbReference type="EMBL" id="JARJLG010000013">
    <property type="protein sequence ID" value="KAJ7776051.1"/>
    <property type="molecule type" value="Genomic_DNA"/>
</dbReference>
<feature type="transmembrane region" description="Helical" evidence="1">
    <location>
        <begin position="254"/>
        <end position="276"/>
    </location>
</feature>
<name>A0AAD7NUW0_9AGAR</name>
<proteinExistence type="predicted"/>
<feature type="transmembrane region" description="Helical" evidence="1">
    <location>
        <begin position="129"/>
        <end position="155"/>
    </location>
</feature>
<keyword evidence="1" id="KW-0812">Transmembrane</keyword>
<accession>A0AAD7NUW0</accession>
<dbReference type="AlphaFoldDB" id="A0AAD7NUW0"/>
<gene>
    <name evidence="2" type="ORF">DFH07DRAFT_74232</name>
</gene>
<feature type="transmembrane region" description="Helical" evidence="1">
    <location>
        <begin position="67"/>
        <end position="87"/>
    </location>
</feature>
<evidence type="ECO:0000313" key="2">
    <source>
        <dbReference type="EMBL" id="KAJ7776051.1"/>
    </source>
</evidence>
<keyword evidence="1" id="KW-1133">Transmembrane helix</keyword>
<comment type="caution">
    <text evidence="2">The sequence shown here is derived from an EMBL/GenBank/DDBJ whole genome shotgun (WGS) entry which is preliminary data.</text>
</comment>
<protein>
    <submittedName>
        <fullName evidence="2">Uncharacterized protein</fullName>
    </submittedName>
</protein>
<keyword evidence="1" id="KW-0472">Membrane</keyword>
<evidence type="ECO:0000313" key="3">
    <source>
        <dbReference type="Proteomes" id="UP001215280"/>
    </source>
</evidence>
<evidence type="ECO:0000256" key="1">
    <source>
        <dbReference type="SAM" id="Phobius"/>
    </source>
</evidence>
<dbReference type="Proteomes" id="UP001215280">
    <property type="component" value="Unassembled WGS sequence"/>
</dbReference>
<feature type="transmembrane region" description="Helical" evidence="1">
    <location>
        <begin position="175"/>
        <end position="196"/>
    </location>
</feature>
<organism evidence="2 3">
    <name type="scientific">Mycena maculata</name>
    <dbReference type="NCBI Taxonomy" id="230809"/>
    <lineage>
        <taxon>Eukaryota</taxon>
        <taxon>Fungi</taxon>
        <taxon>Dikarya</taxon>
        <taxon>Basidiomycota</taxon>
        <taxon>Agaricomycotina</taxon>
        <taxon>Agaricomycetes</taxon>
        <taxon>Agaricomycetidae</taxon>
        <taxon>Agaricales</taxon>
        <taxon>Marasmiineae</taxon>
        <taxon>Mycenaceae</taxon>
        <taxon>Mycena</taxon>
    </lineage>
</organism>
<feature type="transmembrane region" description="Helical" evidence="1">
    <location>
        <begin position="99"/>
        <end position="117"/>
    </location>
</feature>
<sequence>MVSANITDLPNPLTPMAFLPPEIAYQVQIGNYVVAGTLAAFIWDVLCNTQNEYKLVTEHRMGLGTGAYFFARLSTLQYLLASTLFLTYPLNHCAQARKVYEVACTISVSANSLVIFLRARAIFNDNRYFILFLFFLWLSVTGSAVMPTIPGMVIAGNIGPTRYCTTLAENPHAGLFTIAPPVHDTVIFLAISWRMFQNSYIDHGLRGNIKASLSGEYLPQFSRAILKDGQFYYLITVFANIPSAAMAYNSRVTATYRTMFFVSTVMITNCMACRVFRNTKFGFHRRVMTTTELNSKTTRSMPMFRIPVARSGAQDDSVPAVVIDMVSDGTQNVSNTDFHAKVYDI</sequence>
<feature type="transmembrane region" description="Helical" evidence="1">
    <location>
        <begin position="231"/>
        <end position="248"/>
    </location>
</feature>
<reference evidence="2" key="1">
    <citation type="submission" date="2023-03" db="EMBL/GenBank/DDBJ databases">
        <title>Massive genome expansion in bonnet fungi (Mycena s.s.) driven by repeated elements and novel gene families across ecological guilds.</title>
        <authorList>
            <consortium name="Lawrence Berkeley National Laboratory"/>
            <person name="Harder C.B."/>
            <person name="Miyauchi S."/>
            <person name="Viragh M."/>
            <person name="Kuo A."/>
            <person name="Thoen E."/>
            <person name="Andreopoulos B."/>
            <person name="Lu D."/>
            <person name="Skrede I."/>
            <person name="Drula E."/>
            <person name="Henrissat B."/>
            <person name="Morin E."/>
            <person name="Kohler A."/>
            <person name="Barry K."/>
            <person name="LaButti K."/>
            <person name="Morin E."/>
            <person name="Salamov A."/>
            <person name="Lipzen A."/>
            <person name="Mereny Z."/>
            <person name="Hegedus B."/>
            <person name="Baldrian P."/>
            <person name="Stursova M."/>
            <person name="Weitz H."/>
            <person name="Taylor A."/>
            <person name="Grigoriev I.V."/>
            <person name="Nagy L.G."/>
            <person name="Martin F."/>
            <person name="Kauserud H."/>
        </authorList>
    </citation>
    <scope>NUCLEOTIDE SEQUENCE</scope>
    <source>
        <strain evidence="2">CBHHK188m</strain>
    </source>
</reference>
<keyword evidence="3" id="KW-1185">Reference proteome</keyword>
<feature type="transmembrane region" description="Helical" evidence="1">
    <location>
        <begin position="23"/>
        <end position="46"/>
    </location>
</feature>